<evidence type="ECO:0000313" key="2">
    <source>
        <dbReference type="Proteomes" id="UP001150581"/>
    </source>
</evidence>
<sequence>MDINDIFKESVTNTTLNVGKGKRKMGSAPSMRLLKERGYGIEGEGEVTEGSAKRPKPDDNNSDASDIDDTEGGRFFSDGLTKQQKGVLQWVDNAEDIEEHLDKDTVCRLVARLERAMSKNTEDRIKYAQSPADFAESEADLDEALRNLLPLTSSVQDLHVLDDLGALPTLVELLGHENEDIVMNVVELVSELTSMDAWSQEGESQEERQQVVGFIKALGKHAFFEALGHSLRRLDESTESAYDSDDASGVAKMLDIVENLTTLDASLAETAVNSMELLDWLQVRICTSPDISSSNTETTDANQQYAAELVAILLQTSTKICQSAAKTPLMDALLKCLAKYRKRTPEDAVEMEYLENIINSLCVLVATPQGRHEFESLEGVELLVLLQKQPEIGRLLSLKILDYALSPSESALEQVGALDADLLVRRSIAKRYIEGMGLKYLFYVLMRRGKGAAQKLYRDHPESDERIMSCVSWLFRLTERESPLHWRVLAKFVPSPADDASWKLHVDRLVELNIQYFDSLREAEEQMNASDSEGEDKEEEEERYLVRQDSGLFSLQMSDIVIAFVAVDGEARERIEQRLRRKGRSLDMVAEELAEYISVKQASSLASLNPKGKGKGKAKAKAAAGTTNLSNMLDSL</sequence>
<organism evidence="1 2">
    <name type="scientific">Kickxella alabastrina</name>
    <dbReference type="NCBI Taxonomy" id="61397"/>
    <lineage>
        <taxon>Eukaryota</taxon>
        <taxon>Fungi</taxon>
        <taxon>Fungi incertae sedis</taxon>
        <taxon>Zoopagomycota</taxon>
        <taxon>Kickxellomycotina</taxon>
        <taxon>Kickxellomycetes</taxon>
        <taxon>Kickxellales</taxon>
        <taxon>Kickxellaceae</taxon>
        <taxon>Kickxella</taxon>
    </lineage>
</organism>
<dbReference type="EMBL" id="JANBPG010000345">
    <property type="protein sequence ID" value="KAJ1897317.1"/>
    <property type="molecule type" value="Genomic_DNA"/>
</dbReference>
<protein>
    <submittedName>
        <fullName evidence="1">Uncharacterized protein</fullName>
    </submittedName>
</protein>
<comment type="caution">
    <text evidence="1">The sequence shown here is derived from an EMBL/GenBank/DDBJ whole genome shotgun (WGS) entry which is preliminary data.</text>
</comment>
<keyword evidence="2" id="KW-1185">Reference proteome</keyword>
<accession>A0ACC1IM74</accession>
<dbReference type="Proteomes" id="UP001150581">
    <property type="component" value="Unassembled WGS sequence"/>
</dbReference>
<gene>
    <name evidence="1" type="ORF">LPJ66_003440</name>
</gene>
<evidence type="ECO:0000313" key="1">
    <source>
        <dbReference type="EMBL" id="KAJ1897317.1"/>
    </source>
</evidence>
<name>A0ACC1IM74_9FUNG</name>
<reference evidence="1" key="1">
    <citation type="submission" date="2022-07" db="EMBL/GenBank/DDBJ databases">
        <title>Phylogenomic reconstructions and comparative analyses of Kickxellomycotina fungi.</title>
        <authorList>
            <person name="Reynolds N.K."/>
            <person name="Stajich J.E."/>
            <person name="Barry K."/>
            <person name="Grigoriev I.V."/>
            <person name="Crous P."/>
            <person name="Smith M.E."/>
        </authorList>
    </citation>
    <scope>NUCLEOTIDE SEQUENCE</scope>
    <source>
        <strain evidence="1">Benny 63K</strain>
    </source>
</reference>
<proteinExistence type="predicted"/>